<reference evidence="2" key="1">
    <citation type="submission" date="2016-03" db="EMBL/GenBank/DDBJ databases">
        <authorList>
            <person name="Ma C."/>
            <person name="Zhou S."/>
            <person name="Yang G."/>
        </authorList>
    </citation>
    <scope>NUCLEOTIDE SEQUENCE [LARGE SCALE GENOMIC DNA]</scope>
    <source>
        <strain evidence="2">SgZ-1</strain>
    </source>
</reference>
<organism evidence="1 2">
    <name type="scientific">Thauera humireducens</name>
    <dbReference type="NCBI Taxonomy" id="1134435"/>
    <lineage>
        <taxon>Bacteria</taxon>
        <taxon>Pseudomonadati</taxon>
        <taxon>Pseudomonadota</taxon>
        <taxon>Betaproteobacteria</taxon>
        <taxon>Rhodocyclales</taxon>
        <taxon>Zoogloeaceae</taxon>
        <taxon>Thauera</taxon>
    </lineage>
</organism>
<dbReference type="RefSeq" id="WP_048709466.1">
    <property type="nucleotide sequence ID" value="NZ_CP014646.1"/>
</dbReference>
<evidence type="ECO:0000313" key="1">
    <source>
        <dbReference type="EMBL" id="AMO36230.1"/>
    </source>
</evidence>
<dbReference type="Proteomes" id="UP000036902">
    <property type="component" value="Chromosome"/>
</dbReference>
<protein>
    <recommendedName>
        <fullName evidence="3">Helix-turn-helix domain-containing protein</fullName>
    </recommendedName>
</protein>
<evidence type="ECO:0008006" key="3">
    <source>
        <dbReference type="Google" id="ProtNLM"/>
    </source>
</evidence>
<dbReference type="KEGG" id="thu:AC731_004345"/>
<dbReference type="EMBL" id="CP014646">
    <property type="protein sequence ID" value="AMO36230.1"/>
    <property type="molecule type" value="Genomic_DNA"/>
</dbReference>
<accession>A0A127K2P4</accession>
<dbReference type="AlphaFoldDB" id="A0A127K2P4"/>
<evidence type="ECO:0000313" key="2">
    <source>
        <dbReference type="Proteomes" id="UP000036902"/>
    </source>
</evidence>
<sequence>MTSDDDAPTQSTPGLWRLKTVAARLGLHPETLAAAAEAREVPLTLIRIGPRGIRFFKASEVDAFMRNEGANK</sequence>
<gene>
    <name evidence="1" type="ORF">AC731_004345</name>
</gene>
<proteinExistence type="predicted"/>
<dbReference type="STRING" id="1134435.AC731_004345"/>
<name>A0A127K2P4_9RHOO</name>
<keyword evidence="2" id="KW-1185">Reference proteome</keyword>